<accession>A0A2P2MB10</accession>
<protein>
    <submittedName>
        <fullName evidence="1">Aladin</fullName>
    </submittedName>
</protein>
<dbReference type="EMBL" id="GGEC01046924">
    <property type="protein sequence ID" value="MBX27408.1"/>
    <property type="molecule type" value="Transcribed_RNA"/>
</dbReference>
<evidence type="ECO:0000313" key="1">
    <source>
        <dbReference type="EMBL" id="MBX27393.1"/>
    </source>
</evidence>
<organism evidence="2">
    <name type="scientific">Rhizophora mucronata</name>
    <name type="common">Asiatic mangrove</name>
    <dbReference type="NCBI Taxonomy" id="61149"/>
    <lineage>
        <taxon>Eukaryota</taxon>
        <taxon>Viridiplantae</taxon>
        <taxon>Streptophyta</taxon>
        <taxon>Embryophyta</taxon>
        <taxon>Tracheophyta</taxon>
        <taxon>Spermatophyta</taxon>
        <taxon>Magnoliopsida</taxon>
        <taxon>eudicotyledons</taxon>
        <taxon>Gunneridae</taxon>
        <taxon>Pentapetalae</taxon>
        <taxon>rosids</taxon>
        <taxon>fabids</taxon>
        <taxon>Malpighiales</taxon>
        <taxon>Rhizophoraceae</taxon>
        <taxon>Rhizophora</taxon>
    </lineage>
</organism>
<sequence>MPPNPRRIGVPTPCATSHMVNDELSYEADARYLPLGLQESAVTCSSSQL</sequence>
<proteinExistence type="predicted"/>
<name>A0A2P2MB10_RHIMU</name>
<evidence type="ECO:0000313" key="2">
    <source>
        <dbReference type="EMBL" id="MBX27408.1"/>
    </source>
</evidence>
<dbReference type="AlphaFoldDB" id="A0A2P2MB10"/>
<reference evidence="2" key="1">
    <citation type="submission" date="2018-02" db="EMBL/GenBank/DDBJ databases">
        <title>Rhizophora mucronata_Transcriptome.</title>
        <authorList>
            <person name="Meera S.P."/>
            <person name="Sreeshan A."/>
            <person name="Augustine A."/>
        </authorList>
    </citation>
    <scope>NUCLEOTIDE SEQUENCE</scope>
    <source>
        <tissue evidence="2">Leaf</tissue>
    </source>
</reference>
<dbReference type="EMBL" id="GGEC01046909">
    <property type="protein sequence ID" value="MBX27393.1"/>
    <property type="molecule type" value="Transcribed_RNA"/>
</dbReference>